<dbReference type="InterPro" id="IPR002938">
    <property type="entry name" value="FAD-bd"/>
</dbReference>
<sequence>MLLNDLAEQSGPKGAYGVERNTEVVSVEQSAHYVIVTLRHEDGAQEVVHARYLIAADGASSFVRKTLGLEFDGATYADPLFVADVDMTWPLDRDKFYAQVPRQGMLTFFPMRGDGYSDRQYRFIGRIPASWEDKEELTGDDIQSLLDDHSVVDAKINRTGWVSKYRIHRRMTKQFRVGRIFLVGDAAHIHSPAGGQGMNTGIQDAWNLAWKVALVVKGQADEKLLESYEPERMPVAKAVLNGSDKGFSFIGSPNSVFHLLRSALLPRLTDIASRENVGKGIFKFLSQTWIGYRKSPAVDGDKNAKKVRPGDRAPFAHFNSGESIFSLLRGVDHHLLLFVENSGDSEVERARAKSLLTTYAFKTHVYVIDPAERSLRGVYGVVTPTAFFIRPDGHIAWRGEINRHNLASYLDRFYTRRKRCRGAGSGYTADFSRGRRLGFRA</sequence>
<evidence type="ECO:0000313" key="5">
    <source>
        <dbReference type="EMBL" id="CAA9252130.1"/>
    </source>
</evidence>
<evidence type="ECO:0000256" key="1">
    <source>
        <dbReference type="ARBA" id="ARBA00001974"/>
    </source>
</evidence>
<dbReference type="SUPFAM" id="SSF51905">
    <property type="entry name" value="FAD/NAD(P)-binding domain"/>
    <property type="match status" value="1"/>
</dbReference>
<proteinExistence type="predicted"/>
<feature type="domain" description="FAD-binding" evidence="4">
    <location>
        <begin position="2"/>
        <end position="241"/>
    </location>
</feature>
<dbReference type="PANTHER" id="PTHR43004">
    <property type="entry name" value="TRK SYSTEM POTASSIUM UPTAKE PROTEIN"/>
    <property type="match status" value="1"/>
</dbReference>
<name>A0A6J4IHF7_9CHLR</name>
<dbReference type="EMBL" id="CADCTR010000612">
    <property type="protein sequence ID" value="CAA9252130.1"/>
    <property type="molecule type" value="Genomic_DNA"/>
</dbReference>
<keyword evidence="3" id="KW-0274">FAD</keyword>
<organism evidence="5">
    <name type="scientific">uncultured Chloroflexia bacterium</name>
    <dbReference type="NCBI Taxonomy" id="1672391"/>
    <lineage>
        <taxon>Bacteria</taxon>
        <taxon>Bacillati</taxon>
        <taxon>Chloroflexota</taxon>
        <taxon>Chloroflexia</taxon>
        <taxon>environmental samples</taxon>
    </lineage>
</organism>
<dbReference type="GO" id="GO:0071949">
    <property type="term" value="F:FAD binding"/>
    <property type="evidence" value="ECO:0007669"/>
    <property type="project" value="InterPro"/>
</dbReference>
<dbReference type="InterPro" id="IPR050641">
    <property type="entry name" value="RIFMO-like"/>
</dbReference>
<dbReference type="Gene3D" id="3.50.50.60">
    <property type="entry name" value="FAD/NAD(P)-binding domain"/>
    <property type="match status" value="1"/>
</dbReference>
<comment type="cofactor">
    <cofactor evidence="1">
        <name>FAD</name>
        <dbReference type="ChEBI" id="CHEBI:57692"/>
    </cofactor>
</comment>
<dbReference type="PRINTS" id="PR00420">
    <property type="entry name" value="RNGMNOXGNASE"/>
</dbReference>
<evidence type="ECO:0000259" key="4">
    <source>
        <dbReference type="Pfam" id="PF01494"/>
    </source>
</evidence>
<dbReference type="Pfam" id="PF01494">
    <property type="entry name" value="FAD_binding_3"/>
    <property type="match status" value="1"/>
</dbReference>
<protein>
    <submittedName>
        <fullName evidence="5">Polyketide hydroxylase WhiE VIII</fullName>
    </submittedName>
</protein>
<reference evidence="5" key="1">
    <citation type="submission" date="2020-02" db="EMBL/GenBank/DDBJ databases">
        <authorList>
            <person name="Meier V. D."/>
        </authorList>
    </citation>
    <scope>NUCLEOTIDE SEQUENCE</scope>
    <source>
        <strain evidence="5">AVDCRST_MAG93</strain>
    </source>
</reference>
<accession>A0A6J4IHF7</accession>
<gene>
    <name evidence="5" type="ORF">AVDCRST_MAG93-1806</name>
</gene>
<keyword evidence="2" id="KW-0285">Flavoprotein</keyword>
<dbReference type="Gene3D" id="3.30.70.2450">
    <property type="match status" value="1"/>
</dbReference>
<evidence type="ECO:0000256" key="3">
    <source>
        <dbReference type="ARBA" id="ARBA00022827"/>
    </source>
</evidence>
<dbReference type="AlphaFoldDB" id="A0A6J4IHF7"/>
<dbReference type="GO" id="GO:0016709">
    <property type="term" value="F:oxidoreductase activity, acting on paired donors, with incorporation or reduction of molecular oxygen, NAD(P)H as one donor, and incorporation of one atom of oxygen"/>
    <property type="evidence" value="ECO:0007669"/>
    <property type="project" value="UniProtKB-ARBA"/>
</dbReference>
<dbReference type="PANTHER" id="PTHR43004:SF19">
    <property type="entry name" value="BINDING MONOOXYGENASE, PUTATIVE (JCVI)-RELATED"/>
    <property type="match status" value="1"/>
</dbReference>
<dbReference type="InterPro" id="IPR036188">
    <property type="entry name" value="FAD/NAD-bd_sf"/>
</dbReference>
<evidence type="ECO:0000256" key="2">
    <source>
        <dbReference type="ARBA" id="ARBA00022630"/>
    </source>
</evidence>
<dbReference type="Gene3D" id="3.40.30.120">
    <property type="match status" value="1"/>
</dbReference>